<evidence type="ECO:0000256" key="13">
    <source>
        <dbReference type="ARBA" id="ARBA00038058"/>
    </source>
</evidence>
<keyword evidence="9" id="KW-0411">Iron-sulfur</keyword>
<evidence type="ECO:0000256" key="5">
    <source>
        <dbReference type="ARBA" id="ARBA00022801"/>
    </source>
</evidence>
<dbReference type="PATRIC" id="fig|1235802.3.peg.3582"/>
<dbReference type="EMBL" id="AQFT01000100">
    <property type="protein sequence ID" value="EMZ24127.1"/>
    <property type="molecule type" value="Genomic_DNA"/>
</dbReference>
<evidence type="ECO:0000256" key="11">
    <source>
        <dbReference type="ARBA" id="ARBA00023204"/>
    </source>
</evidence>
<keyword evidence="2" id="KW-0479">Metal-binding</keyword>
<keyword evidence="17" id="KW-1185">Reference proteome</keyword>
<evidence type="ECO:0000256" key="2">
    <source>
        <dbReference type="ARBA" id="ARBA00022723"/>
    </source>
</evidence>
<reference evidence="16 17" key="1">
    <citation type="journal article" date="2014" name="Genome Announc.">
        <title>Draft genome sequences of the altered schaedler flora, a defined bacterial community from gnotobiotic mice.</title>
        <authorList>
            <person name="Wannemuehler M.J."/>
            <person name="Overstreet A.M."/>
            <person name="Ward D.V."/>
            <person name="Phillips G.J."/>
        </authorList>
    </citation>
    <scope>NUCLEOTIDE SEQUENCE [LARGE SCALE GENOMIC DNA]</scope>
    <source>
        <strain evidence="16 17">ASF492</strain>
    </source>
</reference>
<evidence type="ECO:0000259" key="15">
    <source>
        <dbReference type="PROSITE" id="PS51193"/>
    </source>
</evidence>
<dbReference type="GO" id="GO:0016818">
    <property type="term" value="F:hydrolase activity, acting on acid anhydrides, in phosphorus-containing anhydrides"/>
    <property type="evidence" value="ECO:0007669"/>
    <property type="project" value="InterPro"/>
</dbReference>
<evidence type="ECO:0000256" key="7">
    <source>
        <dbReference type="ARBA" id="ARBA00022840"/>
    </source>
</evidence>
<keyword evidence="8" id="KW-0408">Iron</keyword>
<dbReference type="PANTHER" id="PTHR11472:SF34">
    <property type="entry name" value="REGULATOR OF TELOMERE ELONGATION HELICASE 1"/>
    <property type="match status" value="1"/>
</dbReference>
<dbReference type="InterPro" id="IPR027417">
    <property type="entry name" value="P-loop_NTPase"/>
</dbReference>
<evidence type="ECO:0000256" key="3">
    <source>
        <dbReference type="ARBA" id="ARBA00022741"/>
    </source>
</evidence>
<keyword evidence="1" id="KW-0004">4Fe-4S</keyword>
<dbReference type="PROSITE" id="PS51193">
    <property type="entry name" value="HELICASE_ATP_BIND_2"/>
    <property type="match status" value="1"/>
</dbReference>
<keyword evidence="11" id="KW-0234">DNA repair</keyword>
<evidence type="ECO:0000256" key="12">
    <source>
        <dbReference type="ARBA" id="ARBA00023235"/>
    </source>
</evidence>
<dbReference type="InterPro" id="IPR042493">
    <property type="entry name" value="XPD_DNA_FeS"/>
</dbReference>
<keyword evidence="12" id="KW-0413">Isomerase</keyword>
<dbReference type="STRING" id="1235802.C823_03391"/>
<protein>
    <recommendedName>
        <fullName evidence="18">Helicase ATP-binding domain-containing protein</fullName>
    </recommendedName>
</protein>
<dbReference type="OrthoDB" id="9765586at2"/>
<keyword evidence="5" id="KW-0378">Hydrolase</keyword>
<dbReference type="SMART" id="SM00488">
    <property type="entry name" value="DEXDc2"/>
    <property type="match status" value="1"/>
</dbReference>
<evidence type="ECO:0008006" key="18">
    <source>
        <dbReference type="Google" id="ProtNLM"/>
    </source>
</evidence>
<accession>N2A454</accession>
<evidence type="ECO:0000256" key="4">
    <source>
        <dbReference type="ARBA" id="ARBA00022763"/>
    </source>
</evidence>
<evidence type="ECO:0000313" key="16">
    <source>
        <dbReference type="EMBL" id="EMZ24127.1"/>
    </source>
</evidence>
<keyword evidence="10" id="KW-0238">DNA-binding</keyword>
<dbReference type="GO" id="GO:0003678">
    <property type="term" value="F:DNA helicase activity"/>
    <property type="evidence" value="ECO:0007669"/>
    <property type="project" value="InterPro"/>
</dbReference>
<evidence type="ECO:0000256" key="10">
    <source>
        <dbReference type="ARBA" id="ARBA00023125"/>
    </source>
</evidence>
<evidence type="ECO:0000256" key="1">
    <source>
        <dbReference type="ARBA" id="ARBA00022485"/>
    </source>
</evidence>
<evidence type="ECO:0000259" key="14">
    <source>
        <dbReference type="PROSITE" id="PS51192"/>
    </source>
</evidence>
<dbReference type="InterPro" id="IPR014001">
    <property type="entry name" value="Helicase_ATP-bd"/>
</dbReference>
<dbReference type="AlphaFoldDB" id="N2A454"/>
<dbReference type="Gene3D" id="1.10.275.40">
    <property type="match status" value="1"/>
</dbReference>
<dbReference type="SMART" id="SM00487">
    <property type="entry name" value="DEXDc"/>
    <property type="match status" value="1"/>
</dbReference>
<organism evidence="16 17">
    <name type="scientific">Eubacterium plexicaudatum ASF492</name>
    <dbReference type="NCBI Taxonomy" id="1235802"/>
    <lineage>
        <taxon>Bacteria</taxon>
        <taxon>Bacillati</taxon>
        <taxon>Bacillota</taxon>
        <taxon>Clostridia</taxon>
        <taxon>Eubacteriales</taxon>
        <taxon>Eubacteriaceae</taxon>
        <taxon>Eubacterium</taxon>
    </lineage>
</organism>
<proteinExistence type="inferred from homology"/>
<dbReference type="eggNOG" id="COG1199">
    <property type="taxonomic scope" value="Bacteria"/>
</dbReference>
<dbReference type="InterPro" id="IPR006554">
    <property type="entry name" value="Helicase-like_DEXD_c2"/>
</dbReference>
<dbReference type="SMART" id="SM00491">
    <property type="entry name" value="HELICc2"/>
    <property type="match status" value="1"/>
</dbReference>
<dbReference type="InterPro" id="IPR014013">
    <property type="entry name" value="Helic_SF1/SF2_ATP-bd_DinG/Rad3"/>
</dbReference>
<dbReference type="Proteomes" id="UP000012589">
    <property type="component" value="Unassembled WGS sequence"/>
</dbReference>
<dbReference type="InterPro" id="IPR045028">
    <property type="entry name" value="DinG/Rad3-like"/>
</dbReference>
<dbReference type="GO" id="GO:0006281">
    <property type="term" value="P:DNA repair"/>
    <property type="evidence" value="ECO:0007669"/>
    <property type="project" value="UniProtKB-KW"/>
</dbReference>
<dbReference type="InterPro" id="IPR010614">
    <property type="entry name" value="RAD3-like_helicase_DEAD"/>
</dbReference>
<comment type="similarity">
    <text evidence="13">Belongs to the helicase family. DinG subfamily.</text>
</comment>
<dbReference type="Pfam" id="PF06733">
    <property type="entry name" value="DEAD_2"/>
    <property type="match status" value="1"/>
</dbReference>
<dbReference type="Gene3D" id="3.90.320.10">
    <property type="match status" value="1"/>
</dbReference>
<keyword evidence="7" id="KW-0067">ATP-binding</keyword>
<dbReference type="GO" id="GO:0005524">
    <property type="term" value="F:ATP binding"/>
    <property type="evidence" value="ECO:0007669"/>
    <property type="project" value="UniProtKB-KW"/>
</dbReference>
<dbReference type="PANTHER" id="PTHR11472">
    <property type="entry name" value="DNA REPAIR DEAD HELICASE RAD3/XP-D SUBFAMILY MEMBER"/>
    <property type="match status" value="1"/>
</dbReference>
<keyword evidence="3" id="KW-0547">Nucleotide-binding</keyword>
<evidence type="ECO:0000256" key="9">
    <source>
        <dbReference type="ARBA" id="ARBA00023014"/>
    </source>
</evidence>
<evidence type="ECO:0000256" key="6">
    <source>
        <dbReference type="ARBA" id="ARBA00022806"/>
    </source>
</evidence>
<gene>
    <name evidence="16" type="ORF">C823_03391</name>
</gene>
<dbReference type="Gene3D" id="3.40.50.300">
    <property type="entry name" value="P-loop containing nucleotide triphosphate hydrolases"/>
    <property type="match status" value="2"/>
</dbReference>
<keyword evidence="4" id="KW-0227">DNA damage</keyword>
<dbReference type="GO" id="GO:0046872">
    <property type="term" value="F:metal ion binding"/>
    <property type="evidence" value="ECO:0007669"/>
    <property type="project" value="UniProtKB-KW"/>
</dbReference>
<dbReference type="GO" id="GO:0003677">
    <property type="term" value="F:DNA binding"/>
    <property type="evidence" value="ECO:0007669"/>
    <property type="project" value="UniProtKB-KW"/>
</dbReference>
<sequence length="781" mass="91699">MKIKISVRNLVEFILRSGDIDNRGTGGMQTEAMQRGSRLHRKLQKKAGPSYHAEVPLKMEFEEENYTIVLEGRADGIMESETVVTVDEIKSVFWDLSKLTEPVTVHLAQAKCYAFIYAMQNHQDKMDVRMTYINLDTEEVRYFYEHYDFIELEDWFQALMQEYKKWAQFQYDWRVIRQASIKELEFPFPYRKGQKELAQGVYRTILRKKNLFVQAPTGTGKTITTLFPAVKAVGEELGDKIFYLTAKTITAAVAKETLELFYKSGYRAKTVQITAKEKLCMMEETACNPDACPYAKGHYDRVNDAVYELLHQKDVFTREEIIEQAKRHQVCPFEMCLDTASWVDNVICDYNYVFDPNVYLKRFFAEGVRGDYLFLVDEAHNLVERGREMYSASLYKEDFLAVKKLVEKRSPKLAKALQTCNRILLGYKRECDRFQYHDNISEFIYALMRLASEYELFLQKNRDFEERDTVLELYFQIRNFMETSEGLDENYVIYSEHEGDRFKIRLYCVDPSNNLQKRLDKGRSTIFFSATLLPIGYYKSLLSTKEDNYAVYAETVFRPQQHLLLIGSDVTSRYAQRSEEQYERMAEYIYRTGWQKKGNYIVFFPSYKMMEDVYEKFLVKNQTRMDCILQKSGMKEADREDFLAEFAAVREQSMIAFCVMGGIFGEGIDLKDEQLIGAIIIGTGLPQVGNEREILKQFYDRRSGSGFDYAYRYPGMNKVLQAAGRVIRTVTDIGVIELLDERFLRREYRELFPREWESCEVCTVENVGDKLREFWGNRKNK</sequence>
<dbReference type="SUPFAM" id="SSF52540">
    <property type="entry name" value="P-loop containing nucleoside triphosphate hydrolases"/>
    <property type="match status" value="2"/>
</dbReference>
<name>N2A454_9FIRM</name>
<keyword evidence="6" id="KW-0347">Helicase</keyword>
<dbReference type="Gene3D" id="1.10.30.20">
    <property type="entry name" value="Bacterial XPD DNA helicase, FeS cluster domain"/>
    <property type="match status" value="1"/>
</dbReference>
<evidence type="ECO:0000256" key="8">
    <source>
        <dbReference type="ARBA" id="ARBA00023004"/>
    </source>
</evidence>
<dbReference type="InterPro" id="IPR011604">
    <property type="entry name" value="PDDEXK-like_dom_sf"/>
</dbReference>
<feature type="domain" description="Helicase ATP-binding" evidence="15">
    <location>
        <begin position="180"/>
        <end position="461"/>
    </location>
</feature>
<feature type="domain" description="Helicase ATP-binding" evidence="14">
    <location>
        <begin position="202"/>
        <end position="412"/>
    </location>
</feature>
<dbReference type="PROSITE" id="PS51192">
    <property type="entry name" value="HELICASE_ATP_BIND_1"/>
    <property type="match status" value="1"/>
</dbReference>
<evidence type="ECO:0000313" key="17">
    <source>
        <dbReference type="Proteomes" id="UP000012589"/>
    </source>
</evidence>
<comment type="caution">
    <text evidence="16">The sequence shown here is derived from an EMBL/GenBank/DDBJ whole genome shotgun (WGS) entry which is preliminary data.</text>
</comment>
<dbReference type="GO" id="GO:0051539">
    <property type="term" value="F:4 iron, 4 sulfur cluster binding"/>
    <property type="evidence" value="ECO:0007669"/>
    <property type="project" value="UniProtKB-KW"/>
</dbReference>
<dbReference type="Pfam" id="PF13307">
    <property type="entry name" value="Helicase_C_2"/>
    <property type="match status" value="1"/>
</dbReference>
<dbReference type="HOGENOM" id="CLU_006515_7_0_9"/>
<dbReference type="InterPro" id="IPR006555">
    <property type="entry name" value="ATP-dep_Helicase_C"/>
</dbReference>